<feature type="transmembrane region" description="Helical" evidence="1">
    <location>
        <begin position="107"/>
        <end position="128"/>
    </location>
</feature>
<dbReference type="RefSeq" id="WP_077348626.1">
    <property type="nucleotide sequence ID" value="NZ_CP019607.1"/>
</dbReference>
<keyword evidence="1" id="KW-0812">Transmembrane</keyword>
<keyword evidence="3" id="KW-1185">Reference proteome</keyword>
<name>A0A1Q2CWB4_9ACTN</name>
<evidence type="ECO:0000313" key="3">
    <source>
        <dbReference type="Proteomes" id="UP000188235"/>
    </source>
</evidence>
<dbReference type="AlphaFoldDB" id="A0A1Q2CWB4"/>
<dbReference type="InterPro" id="IPR021354">
    <property type="entry name" value="DUF2975"/>
</dbReference>
<keyword evidence="1" id="KW-0472">Membrane</keyword>
<organism evidence="2 3">
    <name type="scientific">Tessaracoccus flavescens</name>
    <dbReference type="NCBI Taxonomy" id="399497"/>
    <lineage>
        <taxon>Bacteria</taxon>
        <taxon>Bacillati</taxon>
        <taxon>Actinomycetota</taxon>
        <taxon>Actinomycetes</taxon>
        <taxon>Propionibacteriales</taxon>
        <taxon>Propionibacteriaceae</taxon>
        <taxon>Tessaracoccus</taxon>
    </lineage>
</organism>
<protein>
    <recommendedName>
        <fullName evidence="4">DUF2975 domain-containing protein</fullName>
    </recommendedName>
</protein>
<evidence type="ECO:0000256" key="1">
    <source>
        <dbReference type="SAM" id="Phobius"/>
    </source>
</evidence>
<sequence length="145" mass="15378">MSLPGNHVESGVPDVDVTEVFARFEAGVGLRLASLLPGLVVVAVGLCVVWCVYGLVADFAAPFVERSLTRLRLLGWVLLFGPLVYMVVDGFVTAALMRAAFDDDGLFYLESGVAMVFVGIGLVVTLVAEAYARGVKLEGDVEGLI</sequence>
<dbReference type="Proteomes" id="UP000188235">
    <property type="component" value="Chromosome"/>
</dbReference>
<evidence type="ECO:0000313" key="2">
    <source>
        <dbReference type="EMBL" id="AQP50364.1"/>
    </source>
</evidence>
<dbReference type="Pfam" id="PF11188">
    <property type="entry name" value="DUF2975"/>
    <property type="match status" value="1"/>
</dbReference>
<proteinExistence type="predicted"/>
<feature type="transmembrane region" description="Helical" evidence="1">
    <location>
        <begin position="39"/>
        <end position="61"/>
    </location>
</feature>
<reference evidence="2 3" key="1">
    <citation type="journal article" date="2008" name="Int. J. Syst. Evol. Microbiol.">
        <title>Tessaracoccus flavescens sp. nov., isolated from marine sediment.</title>
        <authorList>
            <person name="Lee D.W."/>
            <person name="Lee S.D."/>
        </authorList>
    </citation>
    <scope>NUCLEOTIDE SEQUENCE [LARGE SCALE GENOMIC DNA]</scope>
    <source>
        <strain evidence="2 3">SST-39T</strain>
    </source>
</reference>
<gene>
    <name evidence="2" type="ORF">BW733_05495</name>
</gene>
<dbReference type="EMBL" id="CP019607">
    <property type="protein sequence ID" value="AQP50364.1"/>
    <property type="molecule type" value="Genomic_DNA"/>
</dbReference>
<dbReference type="KEGG" id="tfa:BW733_05495"/>
<evidence type="ECO:0008006" key="4">
    <source>
        <dbReference type="Google" id="ProtNLM"/>
    </source>
</evidence>
<feature type="transmembrane region" description="Helical" evidence="1">
    <location>
        <begin position="73"/>
        <end position="101"/>
    </location>
</feature>
<accession>A0A1Q2CWB4</accession>
<keyword evidence="1" id="KW-1133">Transmembrane helix</keyword>